<dbReference type="PANTHER" id="PTHR34138">
    <property type="entry name" value="CELL SHAPE-DETERMINING PROTEIN MREC"/>
    <property type="match status" value="1"/>
</dbReference>
<dbReference type="GO" id="GO:0008360">
    <property type="term" value="P:regulation of cell shape"/>
    <property type="evidence" value="ECO:0007669"/>
    <property type="project" value="UniProtKB-KW"/>
</dbReference>
<keyword evidence="3" id="KW-0133">Cell shape</keyword>
<dbReference type="PANTHER" id="PTHR34138:SF1">
    <property type="entry name" value="CELL SHAPE-DETERMINING PROTEIN MREC"/>
    <property type="match status" value="1"/>
</dbReference>
<dbReference type="Proteomes" id="UP000233781">
    <property type="component" value="Unassembled WGS sequence"/>
</dbReference>
<evidence type="ECO:0000256" key="1">
    <source>
        <dbReference type="ARBA" id="ARBA00009369"/>
    </source>
</evidence>
<reference evidence="6 7" key="1">
    <citation type="submission" date="2017-12" db="EMBL/GenBank/DDBJ databases">
        <title>Sequencing the genomes of 1000 Actinobacteria strains.</title>
        <authorList>
            <person name="Klenk H.-P."/>
        </authorList>
    </citation>
    <scope>NUCLEOTIDE SEQUENCE [LARGE SCALE GENOMIC DNA]</scope>
    <source>
        <strain evidence="6 7">DSM 12806</strain>
    </source>
</reference>
<dbReference type="EMBL" id="PJNE01000001">
    <property type="protein sequence ID" value="PKW28068.1"/>
    <property type="molecule type" value="Genomic_DNA"/>
</dbReference>
<dbReference type="InterPro" id="IPR042177">
    <property type="entry name" value="Cell/Rod_1"/>
</dbReference>
<comment type="similarity">
    <text evidence="1">Belongs to the MreC family.</text>
</comment>
<sequence>MRRRLLLAAVALTALALLLDLSGVGDLGVVRRAAAAALGPMERLVGPGATDPADAARLRAAVTGGTSSAEVDRLLATPGTGGTRVVLARVVAVGQSGPAGPERVTLDVGARDGVEVDRAVVAEQGLVGRVVSVAPWTCDVLLVGSPEVTVGVRVGAAGVLGEASGAAAVGAAAPDPGTLSLSLVERGAMAPGDPVVTLGSVGGRPFVPGIRVGTVRGVRTGVGRLAPSGTLVPAVDTTSLDLVAVLLAPARSTARPVLTPTPAPAR</sequence>
<evidence type="ECO:0000313" key="7">
    <source>
        <dbReference type="Proteomes" id="UP000233781"/>
    </source>
</evidence>
<dbReference type="RefSeq" id="WP_101396493.1">
    <property type="nucleotide sequence ID" value="NZ_PJNE01000001.1"/>
</dbReference>
<name>A0A2N3YMN7_9MICO</name>
<dbReference type="InterPro" id="IPR042175">
    <property type="entry name" value="Cell/Rod_MreC_2"/>
</dbReference>
<protein>
    <recommendedName>
        <fullName evidence="2">Cell shape-determining protein MreC</fullName>
    </recommendedName>
    <alternativeName>
        <fullName evidence="4">Cell shape protein MreC</fullName>
    </alternativeName>
</protein>
<dbReference type="AlphaFoldDB" id="A0A2N3YMN7"/>
<evidence type="ECO:0000256" key="2">
    <source>
        <dbReference type="ARBA" id="ARBA00013855"/>
    </source>
</evidence>
<evidence type="ECO:0000256" key="3">
    <source>
        <dbReference type="ARBA" id="ARBA00022960"/>
    </source>
</evidence>
<dbReference type="Pfam" id="PF04085">
    <property type="entry name" value="MreC"/>
    <property type="match status" value="1"/>
</dbReference>
<dbReference type="GO" id="GO:0005886">
    <property type="term" value="C:plasma membrane"/>
    <property type="evidence" value="ECO:0007669"/>
    <property type="project" value="TreeGrafter"/>
</dbReference>
<dbReference type="OrthoDB" id="5196068at2"/>
<keyword evidence="7" id="KW-1185">Reference proteome</keyword>
<evidence type="ECO:0000256" key="4">
    <source>
        <dbReference type="ARBA" id="ARBA00032089"/>
    </source>
</evidence>
<organism evidence="6 7">
    <name type="scientific">Phycicoccus duodecadis</name>
    <dbReference type="NCBI Taxonomy" id="173053"/>
    <lineage>
        <taxon>Bacteria</taxon>
        <taxon>Bacillati</taxon>
        <taxon>Actinomycetota</taxon>
        <taxon>Actinomycetes</taxon>
        <taxon>Micrococcales</taxon>
        <taxon>Intrasporangiaceae</taxon>
        <taxon>Phycicoccus</taxon>
    </lineage>
</organism>
<evidence type="ECO:0000313" key="6">
    <source>
        <dbReference type="EMBL" id="PKW28068.1"/>
    </source>
</evidence>
<evidence type="ECO:0000259" key="5">
    <source>
        <dbReference type="Pfam" id="PF04085"/>
    </source>
</evidence>
<dbReference type="Gene3D" id="2.40.10.350">
    <property type="entry name" value="Rod shape-determining protein MreC, domain 2"/>
    <property type="match status" value="1"/>
</dbReference>
<feature type="domain" description="Rod shape-determining protein MreC beta-barrel core" evidence="5">
    <location>
        <begin position="102"/>
        <end position="246"/>
    </location>
</feature>
<dbReference type="InterPro" id="IPR055342">
    <property type="entry name" value="MreC_beta-barrel_core"/>
</dbReference>
<comment type="caution">
    <text evidence="6">The sequence shown here is derived from an EMBL/GenBank/DDBJ whole genome shotgun (WGS) entry which is preliminary data.</text>
</comment>
<dbReference type="Gene3D" id="2.40.10.340">
    <property type="entry name" value="Rod shape-determining protein MreC, domain 1"/>
    <property type="match status" value="1"/>
</dbReference>
<gene>
    <name evidence="6" type="ORF">ATL31_2923</name>
</gene>
<accession>A0A2N3YMN7</accession>
<proteinExistence type="inferred from homology"/>
<dbReference type="InterPro" id="IPR007221">
    <property type="entry name" value="MreC"/>
</dbReference>